<dbReference type="PANTHER" id="PTHR15111">
    <property type="entry name" value="RNA POLYMERASE II SUBUNIT 5-MEDIATING PROTEIN NNX3"/>
    <property type="match status" value="1"/>
</dbReference>
<evidence type="ECO:0000256" key="4">
    <source>
        <dbReference type="ARBA" id="ARBA00038295"/>
    </source>
</evidence>
<keyword evidence="8" id="KW-1185">Reference proteome</keyword>
<comment type="subunit">
    <text evidence="2">Heterohexamer of two PFD-alpha type and four PFD-beta type subunits.</text>
</comment>
<organism evidence="7 8">
    <name type="scientific">Trichinella murrelli</name>
    <dbReference type="NCBI Taxonomy" id="144512"/>
    <lineage>
        <taxon>Eukaryota</taxon>
        <taxon>Metazoa</taxon>
        <taxon>Ecdysozoa</taxon>
        <taxon>Nematoda</taxon>
        <taxon>Enoplea</taxon>
        <taxon>Dorylaimia</taxon>
        <taxon>Trichinellida</taxon>
        <taxon>Trichinellidae</taxon>
        <taxon>Trichinella</taxon>
    </lineage>
</organism>
<reference evidence="7 8" key="1">
    <citation type="submission" date="2015-01" db="EMBL/GenBank/DDBJ databases">
        <title>Evolution of Trichinella species and genotypes.</title>
        <authorList>
            <person name="Korhonen P.K."/>
            <person name="Edoardo P."/>
            <person name="Giuseppe L.R."/>
            <person name="Gasser R.B."/>
        </authorList>
    </citation>
    <scope>NUCLEOTIDE SEQUENCE [LARGE SCALE GENOMIC DNA]</scope>
    <source>
        <strain evidence="7">ISS417</strain>
    </source>
</reference>
<feature type="compositionally biased region" description="Polar residues" evidence="6">
    <location>
        <begin position="223"/>
        <end position="234"/>
    </location>
</feature>
<name>A0A0V0TQL7_9BILA</name>
<keyword evidence="5" id="KW-0175">Coiled coil</keyword>
<dbReference type="GO" id="GO:0003714">
    <property type="term" value="F:transcription corepressor activity"/>
    <property type="evidence" value="ECO:0007669"/>
    <property type="project" value="TreeGrafter"/>
</dbReference>
<dbReference type="STRING" id="144512.A0A0V0TQL7"/>
<comment type="caution">
    <text evidence="7">The sequence shown here is derived from an EMBL/GenBank/DDBJ whole genome shotgun (WGS) entry which is preliminary data.</text>
</comment>
<sequence>MDDSDVYSNLTYKKIGNAKADIEEKKTELNKLIEEYSILKNTICSLPEKLVYKTQVPLSKKGFFIGELNHTNEIEVHVGTGVLAKQSASSAAVIIDSRLKSAFIYIREELEHLDKELALCNRDLKAVESFVAESGEVEVIEEISEYEYLQMTQGKPSSDGSGTAKESECDNSSSTTVSDDTSEEELEEDEEFSAMTFLGTSHGNVKPVVSSVVQEKPGDEPASSLSNAAVQSSAPKKVSLFKQRRSLNAKR</sequence>
<dbReference type="Pfam" id="PF02996">
    <property type="entry name" value="Prefoldin"/>
    <property type="match status" value="1"/>
</dbReference>
<dbReference type="GO" id="GO:0000122">
    <property type="term" value="P:negative regulation of transcription by RNA polymerase II"/>
    <property type="evidence" value="ECO:0007669"/>
    <property type="project" value="TreeGrafter"/>
</dbReference>
<dbReference type="InterPro" id="IPR052255">
    <property type="entry name" value="RNA_pol_II_subunit5-mediator"/>
</dbReference>
<dbReference type="OrthoDB" id="274828at2759"/>
<evidence type="ECO:0000256" key="1">
    <source>
        <dbReference type="ARBA" id="ARBA00004123"/>
    </source>
</evidence>
<feature type="region of interest" description="Disordered" evidence="6">
    <location>
        <begin position="152"/>
        <end position="251"/>
    </location>
</feature>
<dbReference type="CDD" id="cd23159">
    <property type="entry name" value="Prefoldin_URI1"/>
    <property type="match status" value="1"/>
</dbReference>
<feature type="coiled-coil region" evidence="5">
    <location>
        <begin position="15"/>
        <end position="42"/>
    </location>
</feature>
<dbReference type="Gene3D" id="1.10.287.370">
    <property type="match status" value="1"/>
</dbReference>
<dbReference type="AlphaFoldDB" id="A0A0V0TQL7"/>
<dbReference type="GO" id="GO:0003682">
    <property type="term" value="F:chromatin binding"/>
    <property type="evidence" value="ECO:0007669"/>
    <property type="project" value="TreeGrafter"/>
</dbReference>
<evidence type="ECO:0000256" key="6">
    <source>
        <dbReference type="SAM" id="MobiDB-lite"/>
    </source>
</evidence>
<feature type="compositionally biased region" description="Basic residues" evidence="6">
    <location>
        <begin position="242"/>
        <end position="251"/>
    </location>
</feature>
<comment type="subcellular location">
    <subcellularLocation>
        <location evidence="1">Nucleus</location>
    </subcellularLocation>
</comment>
<evidence type="ECO:0000313" key="8">
    <source>
        <dbReference type="Proteomes" id="UP000055048"/>
    </source>
</evidence>
<evidence type="ECO:0000256" key="5">
    <source>
        <dbReference type="SAM" id="Coils"/>
    </source>
</evidence>
<protein>
    <submittedName>
        <fullName evidence="7">Unconventional prefoldin RPB5 interactor</fullName>
    </submittedName>
</protein>
<dbReference type="GO" id="GO:0019212">
    <property type="term" value="F:phosphatase inhibitor activity"/>
    <property type="evidence" value="ECO:0007669"/>
    <property type="project" value="TreeGrafter"/>
</dbReference>
<gene>
    <name evidence="7" type="primary">Uri1</name>
    <name evidence="7" type="ORF">T05_2159</name>
</gene>
<dbReference type="InterPro" id="IPR004127">
    <property type="entry name" value="Prefoldin_subunit_alpha"/>
</dbReference>
<feature type="compositionally biased region" description="Polar residues" evidence="6">
    <location>
        <begin position="152"/>
        <end position="161"/>
    </location>
</feature>
<feature type="compositionally biased region" description="Acidic residues" evidence="6">
    <location>
        <begin position="180"/>
        <end position="192"/>
    </location>
</feature>
<dbReference type="EMBL" id="JYDJ01000177">
    <property type="protein sequence ID" value="KRX41232.1"/>
    <property type="molecule type" value="Genomic_DNA"/>
</dbReference>
<comment type="similarity">
    <text evidence="4">Belongs to the RNA polymerase II subunit 5-mediating protein family.</text>
</comment>
<dbReference type="Proteomes" id="UP000055048">
    <property type="component" value="Unassembled WGS sequence"/>
</dbReference>
<keyword evidence="3" id="KW-0539">Nucleus</keyword>
<dbReference type="SUPFAM" id="SSF46579">
    <property type="entry name" value="Prefoldin"/>
    <property type="match status" value="1"/>
</dbReference>
<evidence type="ECO:0000256" key="2">
    <source>
        <dbReference type="ARBA" id="ARBA00011695"/>
    </source>
</evidence>
<dbReference type="GO" id="GO:0005634">
    <property type="term" value="C:nucleus"/>
    <property type="evidence" value="ECO:0007669"/>
    <property type="project" value="UniProtKB-SubCell"/>
</dbReference>
<accession>A0A0V0TQL7</accession>
<proteinExistence type="inferred from homology"/>
<evidence type="ECO:0000313" key="7">
    <source>
        <dbReference type="EMBL" id="KRX41232.1"/>
    </source>
</evidence>
<dbReference type="InterPro" id="IPR009053">
    <property type="entry name" value="Prefoldin"/>
</dbReference>
<dbReference type="PANTHER" id="PTHR15111:SF0">
    <property type="entry name" value="UNCONVENTIONAL PREFOLDIN RPB5 INTERACTOR 1"/>
    <property type="match status" value="1"/>
</dbReference>
<evidence type="ECO:0000256" key="3">
    <source>
        <dbReference type="ARBA" id="ARBA00023242"/>
    </source>
</evidence>